<evidence type="ECO:0000256" key="2">
    <source>
        <dbReference type="ARBA" id="ARBA00022670"/>
    </source>
</evidence>
<dbReference type="CDD" id="cd05471">
    <property type="entry name" value="pepsin_like"/>
    <property type="match status" value="1"/>
</dbReference>
<dbReference type="AlphaFoldDB" id="A0A812ITD9"/>
<protein>
    <submittedName>
        <fullName evidence="6">Ctse protein</fullName>
    </submittedName>
</protein>
<evidence type="ECO:0000259" key="5">
    <source>
        <dbReference type="PROSITE" id="PS51767"/>
    </source>
</evidence>
<evidence type="ECO:0000313" key="6">
    <source>
        <dbReference type="EMBL" id="CAE7169322.1"/>
    </source>
</evidence>
<dbReference type="Gene3D" id="2.40.70.10">
    <property type="entry name" value="Acid Proteases"/>
    <property type="match status" value="1"/>
</dbReference>
<keyword evidence="4" id="KW-0378">Hydrolase</keyword>
<dbReference type="PROSITE" id="PS00141">
    <property type="entry name" value="ASP_PROTEASE"/>
    <property type="match status" value="1"/>
</dbReference>
<comment type="caution">
    <text evidence="6">The sequence shown here is derived from an EMBL/GenBank/DDBJ whole genome shotgun (WGS) entry which is preliminary data.</text>
</comment>
<dbReference type="Proteomes" id="UP000649617">
    <property type="component" value="Unassembled WGS sequence"/>
</dbReference>
<name>A0A812ITD9_SYMPI</name>
<dbReference type="OrthoDB" id="771136at2759"/>
<dbReference type="Pfam" id="PF00026">
    <property type="entry name" value="Asp"/>
    <property type="match status" value="1"/>
</dbReference>
<dbReference type="InterPro" id="IPR034164">
    <property type="entry name" value="Pepsin-like_dom"/>
</dbReference>
<dbReference type="PANTHER" id="PTHR47966">
    <property type="entry name" value="BETA-SITE APP-CLEAVING ENZYME, ISOFORM A-RELATED"/>
    <property type="match status" value="1"/>
</dbReference>
<dbReference type="InterPro" id="IPR021109">
    <property type="entry name" value="Peptidase_aspartic_dom_sf"/>
</dbReference>
<sequence>MTEEPFHAFSFDGVLGLGLDSLALAPEFSFFGMMAKQVALEHRSFGVFLADTDAEVSEISFGGSSEDKVASPMTWAPVALPDLGYWQVEIKAIRIGDRTLDYCADGQCRAVVDTGTSLLAVPEDFAEGLQEVCVIPPLRGCEPEPP</sequence>
<dbReference type="SUPFAM" id="SSF50630">
    <property type="entry name" value="Acid proteases"/>
    <property type="match status" value="1"/>
</dbReference>
<keyword evidence="3" id="KW-0064">Aspartyl protease</keyword>
<gene>
    <name evidence="6" type="primary">Ctse</name>
    <name evidence="6" type="ORF">SPIL2461_LOCUS660</name>
</gene>
<dbReference type="InterPro" id="IPR001969">
    <property type="entry name" value="Aspartic_peptidase_AS"/>
</dbReference>
<dbReference type="GO" id="GO:0006508">
    <property type="term" value="P:proteolysis"/>
    <property type="evidence" value="ECO:0007669"/>
    <property type="project" value="UniProtKB-KW"/>
</dbReference>
<evidence type="ECO:0000256" key="3">
    <source>
        <dbReference type="ARBA" id="ARBA00022750"/>
    </source>
</evidence>
<keyword evidence="2" id="KW-0645">Protease</keyword>
<reference evidence="6" key="1">
    <citation type="submission" date="2021-02" db="EMBL/GenBank/DDBJ databases">
        <authorList>
            <person name="Dougan E. K."/>
            <person name="Rhodes N."/>
            <person name="Thang M."/>
            <person name="Chan C."/>
        </authorList>
    </citation>
    <scope>NUCLEOTIDE SEQUENCE</scope>
</reference>
<evidence type="ECO:0000256" key="4">
    <source>
        <dbReference type="ARBA" id="ARBA00022801"/>
    </source>
</evidence>
<organism evidence="6 7">
    <name type="scientific">Symbiodinium pilosum</name>
    <name type="common">Dinoflagellate</name>
    <dbReference type="NCBI Taxonomy" id="2952"/>
    <lineage>
        <taxon>Eukaryota</taxon>
        <taxon>Sar</taxon>
        <taxon>Alveolata</taxon>
        <taxon>Dinophyceae</taxon>
        <taxon>Suessiales</taxon>
        <taxon>Symbiodiniaceae</taxon>
        <taxon>Symbiodinium</taxon>
    </lineage>
</organism>
<feature type="domain" description="Peptidase A1" evidence="5">
    <location>
        <begin position="1"/>
        <end position="146"/>
    </location>
</feature>
<dbReference type="InterPro" id="IPR033121">
    <property type="entry name" value="PEPTIDASE_A1"/>
</dbReference>
<dbReference type="InterPro" id="IPR001461">
    <property type="entry name" value="Aspartic_peptidase_A1"/>
</dbReference>
<keyword evidence="7" id="KW-1185">Reference proteome</keyword>
<dbReference type="PROSITE" id="PS51767">
    <property type="entry name" value="PEPTIDASE_A1"/>
    <property type="match status" value="1"/>
</dbReference>
<dbReference type="PANTHER" id="PTHR47966:SF51">
    <property type="entry name" value="BETA-SITE APP-CLEAVING ENZYME, ISOFORM A-RELATED"/>
    <property type="match status" value="1"/>
</dbReference>
<comment type="similarity">
    <text evidence="1">Belongs to the peptidase A1 family.</text>
</comment>
<proteinExistence type="inferred from homology"/>
<evidence type="ECO:0000256" key="1">
    <source>
        <dbReference type="ARBA" id="ARBA00007447"/>
    </source>
</evidence>
<dbReference type="EMBL" id="CAJNIZ010000558">
    <property type="protein sequence ID" value="CAE7169322.1"/>
    <property type="molecule type" value="Genomic_DNA"/>
</dbReference>
<dbReference type="GO" id="GO:0004190">
    <property type="term" value="F:aspartic-type endopeptidase activity"/>
    <property type="evidence" value="ECO:0007669"/>
    <property type="project" value="UniProtKB-KW"/>
</dbReference>
<evidence type="ECO:0000313" key="7">
    <source>
        <dbReference type="Proteomes" id="UP000649617"/>
    </source>
</evidence>
<accession>A0A812ITD9</accession>